<dbReference type="RefSeq" id="WP_145184462.1">
    <property type="nucleotide sequence ID" value="NZ_CP036290.1"/>
</dbReference>
<name>A0A518CXH5_9BACT</name>
<dbReference type="PROSITE" id="PS50222">
    <property type="entry name" value="EF_HAND_2"/>
    <property type="match status" value="1"/>
</dbReference>
<proteinExistence type="predicted"/>
<dbReference type="PROSITE" id="PS00018">
    <property type="entry name" value="EF_HAND_1"/>
    <property type="match status" value="1"/>
</dbReference>
<dbReference type="GO" id="GO:0005509">
    <property type="term" value="F:calcium ion binding"/>
    <property type="evidence" value="ECO:0007669"/>
    <property type="project" value="InterPro"/>
</dbReference>
<dbReference type="InterPro" id="IPR002048">
    <property type="entry name" value="EF_hand_dom"/>
</dbReference>
<dbReference type="OrthoDB" id="113323at2"/>
<evidence type="ECO:0000259" key="1">
    <source>
        <dbReference type="PROSITE" id="PS50222"/>
    </source>
</evidence>
<reference evidence="2 3" key="1">
    <citation type="submission" date="2019-02" db="EMBL/GenBank/DDBJ databases">
        <title>Deep-cultivation of Planctomycetes and their phenomic and genomic characterization uncovers novel biology.</title>
        <authorList>
            <person name="Wiegand S."/>
            <person name="Jogler M."/>
            <person name="Boedeker C."/>
            <person name="Pinto D."/>
            <person name="Vollmers J."/>
            <person name="Rivas-Marin E."/>
            <person name="Kohn T."/>
            <person name="Peeters S.H."/>
            <person name="Heuer A."/>
            <person name="Rast P."/>
            <person name="Oberbeckmann S."/>
            <person name="Bunk B."/>
            <person name="Jeske O."/>
            <person name="Meyerdierks A."/>
            <person name="Storesund J.E."/>
            <person name="Kallscheuer N."/>
            <person name="Luecker S."/>
            <person name="Lage O.M."/>
            <person name="Pohl T."/>
            <person name="Merkel B.J."/>
            <person name="Hornburger P."/>
            <person name="Mueller R.-W."/>
            <person name="Bruemmer F."/>
            <person name="Labrenz M."/>
            <person name="Spormann A.M."/>
            <person name="Op den Camp H."/>
            <person name="Overmann J."/>
            <person name="Amann R."/>
            <person name="Jetten M.S.M."/>
            <person name="Mascher T."/>
            <person name="Medema M.H."/>
            <person name="Devos D.P."/>
            <person name="Kaster A.-K."/>
            <person name="Ovreas L."/>
            <person name="Rohde M."/>
            <person name="Galperin M.Y."/>
            <person name="Jogler C."/>
        </authorList>
    </citation>
    <scope>NUCLEOTIDE SEQUENCE [LARGE SCALE GENOMIC DNA]</scope>
    <source>
        <strain evidence="2 3">Pla163</strain>
    </source>
</reference>
<dbReference type="Gene3D" id="1.10.238.10">
    <property type="entry name" value="EF-hand"/>
    <property type="match status" value="1"/>
</dbReference>
<accession>A0A518CXH5</accession>
<dbReference type="Proteomes" id="UP000319342">
    <property type="component" value="Chromosome"/>
</dbReference>
<evidence type="ECO:0000313" key="3">
    <source>
        <dbReference type="Proteomes" id="UP000319342"/>
    </source>
</evidence>
<dbReference type="EMBL" id="CP036290">
    <property type="protein sequence ID" value="QDU83906.1"/>
    <property type="molecule type" value="Genomic_DNA"/>
</dbReference>
<dbReference type="SUPFAM" id="SSF47473">
    <property type="entry name" value="EF-hand"/>
    <property type="match status" value="1"/>
</dbReference>
<evidence type="ECO:0000313" key="2">
    <source>
        <dbReference type="EMBL" id="QDU83906.1"/>
    </source>
</evidence>
<keyword evidence="3" id="KW-1185">Reference proteome</keyword>
<dbReference type="AlphaFoldDB" id="A0A518CXH5"/>
<gene>
    <name evidence="2" type="ORF">Pla163_10070</name>
</gene>
<organism evidence="2 3">
    <name type="scientific">Rohdeia mirabilis</name>
    <dbReference type="NCBI Taxonomy" id="2528008"/>
    <lineage>
        <taxon>Bacteria</taxon>
        <taxon>Pseudomonadati</taxon>
        <taxon>Planctomycetota</taxon>
        <taxon>Planctomycetia</taxon>
        <taxon>Planctomycetia incertae sedis</taxon>
        <taxon>Rohdeia</taxon>
    </lineage>
</organism>
<feature type="domain" description="EF-hand" evidence="1">
    <location>
        <begin position="87"/>
        <end position="122"/>
    </location>
</feature>
<dbReference type="InterPro" id="IPR018247">
    <property type="entry name" value="EF_Hand_1_Ca_BS"/>
</dbReference>
<sequence length="932" mass="100150">MHAPSVLALVLATFLQQPGPAPSQVWSPTAALVGHAADADRDGRTTQAEWIRFASGLRLDSRGSFDRVEVQAALLRPLLDVDGNGRVARAELDGVRARWDRNGDGNVDAAEFETGAREFDGEATFVQELVLHLADGRTGGDEALRDGITTADEWRAFVDSQPTIAGSDDLVPSCVMTWIASAGRLEFADRNAFSPDVYLLTLAAELDVDKDGAIRPDDLEALVVGLDADGDGTLSSAELAPPPDPVGARPRFERSVEEQRLLPPLAPFQRNLSDALLLVERTGKPLLVCVNMDGENASEELAWYRYRDPAFADLMHGFVCVLASPDRRQPFDHDDRGRRLADERFGRLVDREHIDIEPALYARYFSGTRAAPRHVGVAPDGTILFDIYLVQDLGVIDAALAKHGVRADERPRPAQDLSLDELLASPEHAHRAHLEAYFVEADVTRRLQLVRTALEPARAVCHPELVRLALFDPDARVRTEGAAQVAARPGAVTSDLVLRALSLHAPDSEAHRAILAGLRRFTEVREEATVPDGSGLDREWARRALAAHAGAREASSVVDPKRVAARLAVAPAVSDTTGSAADLEPAIAALKQVEAVLDGDPKDPELLAWYAAACLRCGRATLAGGGSPLFFFQDAKTYAERAGDAGLAHLAWALWLLSDFEGADAAAERALPTLLDRAEQPLALEVLRVFARTRTAAVYETIGANAKLRGELVADVLAAHRAIELYPSASTADALERISFLGALELWRDQSAAVEAAVRRDPASADLHAWLRSVVLRDAGSRGMADAYARLEDDLEGVAVARWYHGVAELFAAEHAVRVRDTAAALEAYEACVRVFEAAVASEPAYVGSAAHYAALARAGAARILVDAGRFEASVAALERAFERALDAPAALDSRDGLGTTPREAVALVRAHLVAEGADAALIERLYALDAG</sequence>
<dbReference type="InterPro" id="IPR011992">
    <property type="entry name" value="EF-hand-dom_pair"/>
</dbReference>
<protein>
    <submittedName>
        <fullName evidence="2">EF hand</fullName>
    </submittedName>
</protein>